<evidence type="ECO:0000313" key="11">
    <source>
        <dbReference type="Proteomes" id="UP000264002"/>
    </source>
</evidence>
<dbReference type="Proteomes" id="UP000264002">
    <property type="component" value="Unassembled WGS sequence"/>
</dbReference>
<evidence type="ECO:0000256" key="9">
    <source>
        <dbReference type="SAM" id="Phobius"/>
    </source>
</evidence>
<name>A0A372ME13_9SPIR</name>
<keyword evidence="7" id="KW-0406">Ion transport</keyword>
<feature type="transmembrane region" description="Helical" evidence="9">
    <location>
        <begin position="335"/>
        <end position="353"/>
    </location>
</feature>
<feature type="transmembrane region" description="Helical" evidence="9">
    <location>
        <begin position="12"/>
        <end position="31"/>
    </location>
</feature>
<evidence type="ECO:0000256" key="4">
    <source>
        <dbReference type="ARBA" id="ARBA00022475"/>
    </source>
</evidence>
<keyword evidence="3" id="KW-0813">Transport</keyword>
<dbReference type="PANTHER" id="PTHR32024:SF2">
    <property type="entry name" value="TRK SYSTEM POTASSIUM UPTAKE PROTEIN TRKG-RELATED"/>
    <property type="match status" value="1"/>
</dbReference>
<feature type="transmembrane region" description="Helical" evidence="9">
    <location>
        <begin position="273"/>
        <end position="292"/>
    </location>
</feature>
<dbReference type="GO" id="GO:0030001">
    <property type="term" value="P:metal ion transport"/>
    <property type="evidence" value="ECO:0007669"/>
    <property type="project" value="UniProtKB-ARBA"/>
</dbReference>
<reference evidence="10 11" key="2">
    <citation type="submission" date="2018-09" db="EMBL/GenBank/DDBJ databases">
        <title>Genome of Sphaerochaeta halotolerans strain 4-11.</title>
        <authorList>
            <person name="Nazina T.N."/>
            <person name="Sokolova D.S."/>
        </authorList>
    </citation>
    <scope>NUCLEOTIDE SEQUENCE [LARGE SCALE GENOMIC DNA]</scope>
    <source>
        <strain evidence="10 11">4-11</strain>
    </source>
</reference>
<evidence type="ECO:0000256" key="7">
    <source>
        <dbReference type="ARBA" id="ARBA00023065"/>
    </source>
</evidence>
<evidence type="ECO:0000256" key="2">
    <source>
        <dbReference type="ARBA" id="ARBA00009137"/>
    </source>
</evidence>
<keyword evidence="5 9" id="KW-0812">Transmembrane</keyword>
<feature type="transmembrane region" description="Helical" evidence="9">
    <location>
        <begin position="455"/>
        <end position="478"/>
    </location>
</feature>
<dbReference type="EMBL" id="QUWK01000013">
    <property type="protein sequence ID" value="RFU94035.1"/>
    <property type="molecule type" value="Genomic_DNA"/>
</dbReference>
<keyword evidence="8 9" id="KW-0472">Membrane</keyword>
<proteinExistence type="inferred from homology"/>
<reference evidence="11" key="1">
    <citation type="submission" date="2018-08" db="EMBL/GenBank/DDBJ databases">
        <authorList>
            <person name="Grouzdev D.S."/>
            <person name="Krutkina M.S."/>
        </authorList>
    </citation>
    <scope>NUCLEOTIDE SEQUENCE [LARGE SCALE GENOMIC DNA]</scope>
    <source>
        <strain evidence="11">4-11</strain>
    </source>
</reference>
<dbReference type="Pfam" id="PF02386">
    <property type="entry name" value="TrkH"/>
    <property type="match status" value="2"/>
</dbReference>
<protein>
    <submittedName>
        <fullName evidence="10">TrkH family potassium uptake protein</fullName>
    </submittedName>
</protein>
<dbReference type="GO" id="GO:0008324">
    <property type="term" value="F:monoatomic cation transmembrane transporter activity"/>
    <property type="evidence" value="ECO:0007669"/>
    <property type="project" value="InterPro"/>
</dbReference>
<comment type="subcellular location">
    <subcellularLocation>
        <location evidence="1">Cell membrane</location>
        <topology evidence="1">Multi-pass membrane protein</topology>
    </subcellularLocation>
</comment>
<evidence type="ECO:0000256" key="8">
    <source>
        <dbReference type="ARBA" id="ARBA00023136"/>
    </source>
</evidence>
<keyword evidence="6 9" id="KW-1133">Transmembrane helix</keyword>
<evidence type="ECO:0000256" key="6">
    <source>
        <dbReference type="ARBA" id="ARBA00022989"/>
    </source>
</evidence>
<feature type="transmembrane region" description="Helical" evidence="9">
    <location>
        <begin position="37"/>
        <end position="59"/>
    </location>
</feature>
<sequence>MGYSVSKLSSVGKFMMLIGILVAIPLLVVPFDAQDNQFAWSFIIPASFSLLCGFLLFLYRKKRSGAVENLGWKSSMQHSSIIVLFAWAWGMVIGAFPFFLSGQLRLIQSLFESISGWTTTGLSVMDTSNTPKIFLFYRSFMQFCGGLGFVMMMNMFIQEKQSMRLYNAEGHSDKLLPNLRKTTQLIFLMYGGLLAAGTLLYSIVGMNIFESLLHAMCALSTGGFSTRLGSIGEYNSIGIELVTILLMLFGTTNFAVLLLIFKMKWRQVGRVSEVQLLLGLLCLGIPVFALGLLQNHQYMGIEAFRIAVFNVISALSTTGYSTIDFQGMSPSSLGVIILMMLIGGGIGSTAGGIKLERVYIGINVIALNFRTRINSARSIHPGFFYKAQGKHMIDDKLILETSAHILSYLSIIGVGTILLATAANTNLIDALFEFASAFGTVGLSIGITNPNLGNAALLIEMFAMVLGRLEIFIVFIAIHSSIELMHLRPKKA</sequence>
<dbReference type="InterPro" id="IPR003445">
    <property type="entry name" value="Cat_transpt"/>
</dbReference>
<gene>
    <name evidence="10" type="ORF">DYP60_11420</name>
</gene>
<comment type="caution">
    <text evidence="10">The sequence shown here is derived from an EMBL/GenBank/DDBJ whole genome shotgun (WGS) entry which is preliminary data.</text>
</comment>
<evidence type="ECO:0000313" key="10">
    <source>
        <dbReference type="EMBL" id="RFU94035.1"/>
    </source>
</evidence>
<organism evidence="10 11">
    <name type="scientific">Sphaerochaeta halotolerans</name>
    <dbReference type="NCBI Taxonomy" id="2293840"/>
    <lineage>
        <taxon>Bacteria</taxon>
        <taxon>Pseudomonadati</taxon>
        <taxon>Spirochaetota</taxon>
        <taxon>Spirochaetia</taxon>
        <taxon>Spirochaetales</taxon>
        <taxon>Sphaerochaetaceae</taxon>
        <taxon>Sphaerochaeta</taxon>
    </lineage>
</organism>
<dbReference type="RefSeq" id="WP_117331142.1">
    <property type="nucleotide sequence ID" value="NZ_QUWK01000013.1"/>
</dbReference>
<accession>A0A372ME13</accession>
<feature type="transmembrane region" description="Helical" evidence="9">
    <location>
        <begin position="237"/>
        <end position="261"/>
    </location>
</feature>
<evidence type="ECO:0000256" key="5">
    <source>
        <dbReference type="ARBA" id="ARBA00022692"/>
    </source>
</evidence>
<feature type="transmembrane region" description="Helical" evidence="9">
    <location>
        <begin position="135"/>
        <end position="157"/>
    </location>
</feature>
<feature type="transmembrane region" description="Helical" evidence="9">
    <location>
        <begin position="185"/>
        <end position="204"/>
    </location>
</feature>
<dbReference type="AlphaFoldDB" id="A0A372ME13"/>
<comment type="similarity">
    <text evidence="2">Belongs to the TrkH potassium transport family.</text>
</comment>
<keyword evidence="11" id="KW-1185">Reference proteome</keyword>
<dbReference type="GO" id="GO:0005886">
    <property type="term" value="C:plasma membrane"/>
    <property type="evidence" value="ECO:0007669"/>
    <property type="project" value="UniProtKB-SubCell"/>
</dbReference>
<feature type="transmembrane region" description="Helical" evidence="9">
    <location>
        <begin position="405"/>
        <end position="423"/>
    </location>
</feature>
<dbReference type="PANTHER" id="PTHR32024">
    <property type="entry name" value="TRK SYSTEM POTASSIUM UPTAKE PROTEIN TRKG-RELATED"/>
    <property type="match status" value="1"/>
</dbReference>
<evidence type="ECO:0000256" key="3">
    <source>
        <dbReference type="ARBA" id="ARBA00022448"/>
    </source>
</evidence>
<evidence type="ECO:0000256" key="1">
    <source>
        <dbReference type="ARBA" id="ARBA00004651"/>
    </source>
</evidence>
<keyword evidence="4" id="KW-1003">Cell membrane</keyword>
<feature type="transmembrane region" description="Helical" evidence="9">
    <location>
        <begin position="80"/>
        <end position="100"/>
    </location>
</feature>